<accession>A0A183L7Z8</accession>
<dbReference type="AlphaFoldDB" id="A0A183L7Z8"/>
<dbReference type="Proteomes" id="UP000279833">
    <property type="component" value="Unassembled WGS sequence"/>
</dbReference>
<evidence type="ECO:0000313" key="2">
    <source>
        <dbReference type="Proteomes" id="UP000279833"/>
    </source>
</evidence>
<reference evidence="1 2" key="2">
    <citation type="submission" date="2018-11" db="EMBL/GenBank/DDBJ databases">
        <authorList>
            <consortium name="Pathogen Informatics"/>
        </authorList>
    </citation>
    <scope>NUCLEOTIDE SEQUENCE [LARGE SCALE GENOMIC DNA]</scope>
    <source>
        <strain evidence="1">Dakar</strain>
        <strain evidence="2">Dakar, Senegal</strain>
    </source>
</reference>
<proteinExistence type="predicted"/>
<name>A0A183L7Z8_9TREM</name>
<gene>
    <name evidence="1" type="ORF">SCUD_LOCUS23469</name>
</gene>
<evidence type="ECO:0000313" key="1">
    <source>
        <dbReference type="EMBL" id="VDP83268.1"/>
    </source>
</evidence>
<evidence type="ECO:0000313" key="3">
    <source>
        <dbReference type="WBParaSite" id="SCUD_0002347201-mRNA-1"/>
    </source>
</evidence>
<sequence length="74" mass="8746">MEEIRVSIRQIKIGKAARPEKIRAEALRLDIEVTGSTLHVLLREIWEEEQVSMDWKEEHIIKIPKKGDLSRREN</sequence>
<dbReference type="WBParaSite" id="SCUD_0002347201-mRNA-1">
    <property type="protein sequence ID" value="SCUD_0002347201-mRNA-1"/>
    <property type="gene ID" value="SCUD_0002347201"/>
</dbReference>
<keyword evidence="2" id="KW-1185">Reference proteome</keyword>
<dbReference type="EMBL" id="UZAK01055221">
    <property type="protein sequence ID" value="VDP83268.1"/>
    <property type="molecule type" value="Genomic_DNA"/>
</dbReference>
<organism evidence="3">
    <name type="scientific">Schistosoma curassoni</name>
    <dbReference type="NCBI Taxonomy" id="6186"/>
    <lineage>
        <taxon>Eukaryota</taxon>
        <taxon>Metazoa</taxon>
        <taxon>Spiralia</taxon>
        <taxon>Lophotrochozoa</taxon>
        <taxon>Platyhelminthes</taxon>
        <taxon>Trematoda</taxon>
        <taxon>Digenea</taxon>
        <taxon>Strigeidida</taxon>
        <taxon>Schistosomatoidea</taxon>
        <taxon>Schistosomatidae</taxon>
        <taxon>Schistosoma</taxon>
    </lineage>
</organism>
<reference evidence="3" key="1">
    <citation type="submission" date="2016-06" db="UniProtKB">
        <authorList>
            <consortium name="WormBaseParasite"/>
        </authorList>
    </citation>
    <scope>IDENTIFICATION</scope>
</reference>
<protein>
    <submittedName>
        <fullName evidence="3">Arc domain-containing protein</fullName>
    </submittedName>
</protein>